<dbReference type="CDD" id="cd02803">
    <property type="entry name" value="OYE_like_FMN_family"/>
    <property type="match status" value="1"/>
</dbReference>
<protein>
    <submittedName>
        <fullName evidence="4">Oxidoreductase, FAD/FMN-binding protein</fullName>
    </submittedName>
</protein>
<evidence type="ECO:0000313" key="4">
    <source>
        <dbReference type="EMBL" id="KXB90531.1"/>
    </source>
</evidence>
<accession>A0A134CEB5</accession>
<dbReference type="GO" id="GO:0016491">
    <property type="term" value="F:oxidoreductase activity"/>
    <property type="evidence" value="ECO:0007669"/>
    <property type="project" value="UniProtKB-KW"/>
</dbReference>
<dbReference type="PATRIC" id="fig|1588748.3.peg.1243"/>
<dbReference type="STRING" id="1588748.HMPREF3182_01286"/>
<keyword evidence="5" id="KW-1185">Reference proteome</keyword>
<keyword evidence="2" id="KW-0560">Oxidoreductase</keyword>
<name>A0A134CEB5_9FIRM</name>
<reference evidence="5" key="1">
    <citation type="submission" date="2016-01" db="EMBL/GenBank/DDBJ databases">
        <authorList>
            <person name="Mitreva M."/>
            <person name="Pepin K.H."/>
            <person name="Mihindukulasuriya K.A."/>
            <person name="Fulton R."/>
            <person name="Fronick C."/>
            <person name="O'Laughlin M."/>
            <person name="Miner T."/>
            <person name="Herter B."/>
            <person name="Rosa B.A."/>
            <person name="Cordes M."/>
            <person name="Tomlinson C."/>
            <person name="Wollam A."/>
            <person name="Palsikar V.B."/>
            <person name="Mardis E.R."/>
            <person name="Wilson R.K."/>
        </authorList>
    </citation>
    <scope>NUCLEOTIDE SEQUENCE [LARGE SCALE GENOMIC DNA]</scope>
    <source>
        <strain evidence="5">KA00182</strain>
    </source>
</reference>
<evidence type="ECO:0000259" key="3">
    <source>
        <dbReference type="Pfam" id="PF00724"/>
    </source>
</evidence>
<dbReference type="AlphaFoldDB" id="A0A134CEB5"/>
<dbReference type="PANTHER" id="PTHR43656">
    <property type="entry name" value="BINDING OXIDOREDUCTASE, PUTATIVE (AFU_ORTHOLOGUE AFUA_2G08260)-RELATED"/>
    <property type="match status" value="1"/>
</dbReference>
<dbReference type="PANTHER" id="PTHR43656:SF2">
    <property type="entry name" value="BINDING OXIDOREDUCTASE, PUTATIVE (AFU_ORTHOLOGUE AFUA_2G08260)-RELATED"/>
    <property type="match status" value="1"/>
</dbReference>
<organism evidence="4 5">
    <name type="scientific">Megasphaera hutchinsoni</name>
    <dbReference type="NCBI Taxonomy" id="1588748"/>
    <lineage>
        <taxon>Bacteria</taxon>
        <taxon>Bacillati</taxon>
        <taxon>Bacillota</taxon>
        <taxon>Negativicutes</taxon>
        <taxon>Veillonellales</taxon>
        <taxon>Veillonellaceae</taxon>
        <taxon>Megasphaera</taxon>
    </lineage>
</organism>
<dbReference type="Gene3D" id="3.20.20.70">
    <property type="entry name" value="Aldolase class I"/>
    <property type="match status" value="1"/>
</dbReference>
<evidence type="ECO:0000256" key="2">
    <source>
        <dbReference type="ARBA" id="ARBA00023002"/>
    </source>
</evidence>
<gene>
    <name evidence="4" type="ORF">HMPREF3182_01286</name>
</gene>
<proteinExistence type="predicted"/>
<dbReference type="RefSeq" id="WP_062486219.1">
    <property type="nucleotide sequence ID" value="NZ_KQ960953.1"/>
</dbReference>
<dbReference type="SUPFAM" id="SSF51395">
    <property type="entry name" value="FMN-linked oxidoreductases"/>
    <property type="match status" value="1"/>
</dbReference>
<evidence type="ECO:0000313" key="5">
    <source>
        <dbReference type="Proteomes" id="UP000070160"/>
    </source>
</evidence>
<feature type="domain" description="NADH:flavin oxidoreductase/NADH oxidase N-terminal" evidence="3">
    <location>
        <begin position="20"/>
        <end position="334"/>
    </location>
</feature>
<dbReference type="InterPro" id="IPR051799">
    <property type="entry name" value="NADH_flavin_oxidoreductase"/>
</dbReference>
<dbReference type="Pfam" id="PF00724">
    <property type="entry name" value="Oxidored_FMN"/>
    <property type="match status" value="1"/>
</dbReference>
<dbReference type="InterPro" id="IPR013785">
    <property type="entry name" value="Aldolase_TIM"/>
</dbReference>
<dbReference type="EMBL" id="LSDT01000046">
    <property type="protein sequence ID" value="KXB90531.1"/>
    <property type="molecule type" value="Genomic_DNA"/>
</dbReference>
<dbReference type="Proteomes" id="UP000070160">
    <property type="component" value="Unassembled WGS sequence"/>
</dbReference>
<dbReference type="GO" id="GO:0010181">
    <property type="term" value="F:FMN binding"/>
    <property type="evidence" value="ECO:0007669"/>
    <property type="project" value="InterPro"/>
</dbReference>
<dbReference type="InterPro" id="IPR001155">
    <property type="entry name" value="OxRdtase_FMN_N"/>
</dbReference>
<evidence type="ECO:0000256" key="1">
    <source>
        <dbReference type="ARBA" id="ARBA00022630"/>
    </source>
</evidence>
<keyword evidence="1" id="KW-0285">Flavoprotein</keyword>
<sequence>MLFENCRIGGISASSHLVRSATFEGLADAEGHPTEEMFHTYQRLANGGVGIIITGMIAASPLEPHQHCQICIHDDECISPLSKLVARVHMYHSKIIAQLVEIGGAIMLPEGKGTIISPSGISEKVGKTIQESHALTQAEIYQLIKDMGKAALRAKKAGFDGIQIHAAHGYLISKFLTPFFNRRQDEYGGSLENRSRFLFETIQTIRNVVGKEFPLWVKINCADFMEEGGLTEEEGYEIMLRLADVGVNAIEVSGGNMSSLPRKGPIRAIRRTKEPMYFKQYAQAIASALKDKPIDIGVVGGYRNIEQIQTTLQQTDITFISMSRPFLRQPDLPNLWRNGNTEPATCISCSRCYGTNAIACVFNNSDKK</sequence>
<comment type="caution">
    <text evidence="4">The sequence shown here is derived from an EMBL/GenBank/DDBJ whole genome shotgun (WGS) entry which is preliminary data.</text>
</comment>